<dbReference type="SMART" id="SM00614">
    <property type="entry name" value="ZnF_BED"/>
    <property type="match status" value="2"/>
</dbReference>
<feature type="compositionally biased region" description="Polar residues" evidence="5">
    <location>
        <begin position="90"/>
        <end position="100"/>
    </location>
</feature>
<comment type="caution">
    <text evidence="7">The sequence shown here is derived from an EMBL/GenBank/DDBJ whole genome shotgun (WGS) entry which is preliminary data.</text>
</comment>
<dbReference type="PANTHER" id="PTHR34396:SF25">
    <property type="entry name" value="BOUNDARY ELEMENT ASSOCIATED FACTOR"/>
    <property type="match status" value="1"/>
</dbReference>
<dbReference type="Pfam" id="PF02892">
    <property type="entry name" value="zf-BED"/>
    <property type="match status" value="1"/>
</dbReference>
<feature type="compositionally biased region" description="Polar residues" evidence="5">
    <location>
        <begin position="274"/>
        <end position="297"/>
    </location>
</feature>
<feature type="region of interest" description="Disordered" evidence="5">
    <location>
        <begin position="114"/>
        <end position="146"/>
    </location>
</feature>
<reference evidence="7 8" key="1">
    <citation type="submission" date="2024-08" db="EMBL/GenBank/DDBJ databases">
        <authorList>
            <person name="Cucini C."/>
            <person name="Frati F."/>
        </authorList>
    </citation>
    <scope>NUCLEOTIDE SEQUENCE [LARGE SCALE GENOMIC DNA]</scope>
</reference>
<feature type="compositionally biased region" description="Acidic residues" evidence="5">
    <location>
        <begin position="177"/>
        <end position="193"/>
    </location>
</feature>
<dbReference type="EMBL" id="CAXLJM020000046">
    <property type="protein sequence ID" value="CAL8111348.1"/>
    <property type="molecule type" value="Genomic_DNA"/>
</dbReference>
<dbReference type="PROSITE" id="PS50808">
    <property type="entry name" value="ZF_BED"/>
    <property type="match status" value="1"/>
</dbReference>
<feature type="compositionally biased region" description="Polar residues" evidence="5">
    <location>
        <begin position="115"/>
        <end position="124"/>
    </location>
</feature>
<feature type="region of interest" description="Disordered" evidence="5">
    <location>
        <begin position="51"/>
        <end position="100"/>
    </location>
</feature>
<feature type="region of interest" description="Disordered" evidence="5">
    <location>
        <begin position="274"/>
        <end position="299"/>
    </location>
</feature>
<proteinExistence type="predicted"/>
<dbReference type="Proteomes" id="UP001642540">
    <property type="component" value="Unassembled WGS sequence"/>
</dbReference>
<dbReference type="InterPro" id="IPR053031">
    <property type="entry name" value="Cuticle_assoc_protein"/>
</dbReference>
<sequence length="367" mass="41430">MDFRDKLLSSEVRHVTELVNMLSYELVILQDFLTEEFGRKYKRFRSTHVFGSESTQDLSQPRGGVSTSIRSIGGSKHVENTKHHREFRSENINSQSSQQDLLGENKSSRIVILQNPDTNPASSNLEDESGEGPPSASAPERSNAPIIMDTDDGVEEQYETKLIPETAFNPCNKNSTFDDEMDSDSESSSEEEFPSSSWTKQDELEARRGPYCKSVWDYFEWKKLPDGRKIVRCPKCKVNVSAVAKRMRRHRERCTGEGRLSFAGMKREDITATASSMNTGESSSQSAPTQPIDTTPRTVGKPKGLVWSHFEKICTPDSQVIVKCNYCRRKVSNHATRMARHLQNCEQSPVKDPQNIIDDSLGVDHLM</sequence>
<evidence type="ECO:0000256" key="1">
    <source>
        <dbReference type="ARBA" id="ARBA00022723"/>
    </source>
</evidence>
<evidence type="ECO:0000259" key="6">
    <source>
        <dbReference type="PROSITE" id="PS50808"/>
    </source>
</evidence>
<evidence type="ECO:0000256" key="4">
    <source>
        <dbReference type="PROSITE-ProRule" id="PRU00027"/>
    </source>
</evidence>
<evidence type="ECO:0000313" key="7">
    <source>
        <dbReference type="EMBL" id="CAL8111348.1"/>
    </source>
</evidence>
<feature type="domain" description="BED-type" evidence="6">
    <location>
        <begin position="301"/>
        <end position="352"/>
    </location>
</feature>
<evidence type="ECO:0000313" key="8">
    <source>
        <dbReference type="Proteomes" id="UP001642540"/>
    </source>
</evidence>
<keyword evidence="2 4" id="KW-0863">Zinc-finger</keyword>
<feature type="region of interest" description="Disordered" evidence="5">
    <location>
        <begin position="162"/>
        <end position="202"/>
    </location>
</feature>
<dbReference type="PANTHER" id="PTHR34396">
    <property type="entry name" value="OS03G0264950 PROTEIN-RELATED"/>
    <property type="match status" value="1"/>
</dbReference>
<evidence type="ECO:0000256" key="2">
    <source>
        <dbReference type="ARBA" id="ARBA00022771"/>
    </source>
</evidence>
<keyword evidence="8" id="KW-1185">Reference proteome</keyword>
<evidence type="ECO:0000256" key="3">
    <source>
        <dbReference type="ARBA" id="ARBA00022833"/>
    </source>
</evidence>
<keyword evidence="3" id="KW-0862">Zinc</keyword>
<accession>A0ABP1QTR6</accession>
<organism evidence="7 8">
    <name type="scientific">Orchesella dallaii</name>
    <dbReference type="NCBI Taxonomy" id="48710"/>
    <lineage>
        <taxon>Eukaryota</taxon>
        <taxon>Metazoa</taxon>
        <taxon>Ecdysozoa</taxon>
        <taxon>Arthropoda</taxon>
        <taxon>Hexapoda</taxon>
        <taxon>Collembola</taxon>
        <taxon>Entomobryomorpha</taxon>
        <taxon>Entomobryoidea</taxon>
        <taxon>Orchesellidae</taxon>
        <taxon>Orchesellinae</taxon>
        <taxon>Orchesella</taxon>
    </lineage>
</organism>
<protein>
    <recommendedName>
        <fullName evidence="6">BED-type domain-containing protein</fullName>
    </recommendedName>
</protein>
<gene>
    <name evidence="7" type="ORF">ODALV1_LOCUS14956</name>
</gene>
<keyword evidence="1" id="KW-0479">Metal-binding</keyword>
<feature type="compositionally biased region" description="Polar residues" evidence="5">
    <location>
        <begin position="52"/>
        <end position="70"/>
    </location>
</feature>
<dbReference type="InterPro" id="IPR003656">
    <property type="entry name" value="Znf_BED"/>
</dbReference>
<name>A0ABP1QTR6_9HEXA</name>
<evidence type="ECO:0000256" key="5">
    <source>
        <dbReference type="SAM" id="MobiDB-lite"/>
    </source>
</evidence>